<reference evidence="4" key="2">
    <citation type="submission" date="2020-09" db="EMBL/GenBank/DDBJ databases">
        <authorList>
            <person name="Sun Q."/>
            <person name="Kim S."/>
        </authorList>
    </citation>
    <scope>NUCLEOTIDE SEQUENCE</scope>
    <source>
        <strain evidence="4">KCTC 42590</strain>
    </source>
</reference>
<dbReference type="GO" id="GO:0008483">
    <property type="term" value="F:transaminase activity"/>
    <property type="evidence" value="ECO:0007669"/>
    <property type="project" value="UniProtKB-KW"/>
</dbReference>
<dbReference type="AlphaFoldDB" id="A0A919AM28"/>
<dbReference type="CDD" id="cd05008">
    <property type="entry name" value="SIS_GlmS_GlmD_1"/>
    <property type="match status" value="1"/>
</dbReference>
<sequence length="345" mass="36714">MTLFAQDTLMHKEAREAGAVVAHQYAANLPIIEKLITELRASPPHAIVTCARGSSDHAATYAKYMFETQVGLLTSSAAPSVRSVYGSTLKLNNTLFVAISQSGASPDLVATAQAAKDAGALVVAFVNVSDSPLAALADYFIPLHAGPENSVAATKTYIATLAAILQFTAHWSRSAPLLSAVDNLSTDLLQAADLDWSAATKILSNARNFFVIGRGTSFGIAQEAALKFKETSGLHAEAYSAAEVKHGPMAIVGQDFPILVFRQEDQTAESIDSVVEDFIGRGARVMVAGKDFDGAVNLPYIVDRHPAVAPILLVQSFYIMVNALSVMRGYNPDKPPHLNKVTETV</sequence>
<reference evidence="4" key="1">
    <citation type="journal article" date="2014" name="Int. J. Syst. Evol. Microbiol.">
        <title>Complete genome sequence of Corynebacterium casei LMG S-19264T (=DSM 44701T), isolated from a smear-ripened cheese.</title>
        <authorList>
            <consortium name="US DOE Joint Genome Institute (JGI-PGF)"/>
            <person name="Walter F."/>
            <person name="Albersmeier A."/>
            <person name="Kalinowski J."/>
            <person name="Ruckert C."/>
        </authorList>
    </citation>
    <scope>NUCLEOTIDE SEQUENCE</scope>
    <source>
        <strain evidence="4">KCTC 42590</strain>
    </source>
</reference>
<dbReference type="Pfam" id="PF01380">
    <property type="entry name" value="SIS"/>
    <property type="match status" value="2"/>
</dbReference>
<keyword evidence="5" id="KW-1185">Reference proteome</keyword>
<dbReference type="InterPro" id="IPR001347">
    <property type="entry name" value="SIS_dom"/>
</dbReference>
<dbReference type="PROSITE" id="PS51464">
    <property type="entry name" value="SIS"/>
    <property type="match status" value="2"/>
</dbReference>
<dbReference type="Gene3D" id="3.40.50.10490">
    <property type="entry name" value="Glucose-6-phosphate isomerase like protein, domain 1"/>
    <property type="match status" value="2"/>
</dbReference>
<gene>
    <name evidence="4" type="primary">glmS</name>
    <name evidence="4" type="ORF">GCM10017044_04790</name>
</gene>
<organism evidence="4 5">
    <name type="scientific">Kordiimonas sediminis</name>
    <dbReference type="NCBI Taxonomy" id="1735581"/>
    <lineage>
        <taxon>Bacteria</taxon>
        <taxon>Pseudomonadati</taxon>
        <taxon>Pseudomonadota</taxon>
        <taxon>Alphaproteobacteria</taxon>
        <taxon>Kordiimonadales</taxon>
        <taxon>Kordiimonadaceae</taxon>
        <taxon>Kordiimonas</taxon>
    </lineage>
</organism>
<dbReference type="SUPFAM" id="SSF53697">
    <property type="entry name" value="SIS domain"/>
    <property type="match status" value="1"/>
</dbReference>
<dbReference type="GO" id="GO:1901135">
    <property type="term" value="P:carbohydrate derivative metabolic process"/>
    <property type="evidence" value="ECO:0007669"/>
    <property type="project" value="InterPro"/>
</dbReference>
<keyword evidence="1 4" id="KW-0032">Aminotransferase</keyword>
<keyword evidence="1 4" id="KW-0808">Transferase</keyword>
<dbReference type="Proteomes" id="UP000630923">
    <property type="component" value="Unassembled WGS sequence"/>
</dbReference>
<comment type="caution">
    <text evidence="4">The sequence shown here is derived from an EMBL/GenBank/DDBJ whole genome shotgun (WGS) entry which is preliminary data.</text>
</comment>
<evidence type="ECO:0000313" key="4">
    <source>
        <dbReference type="EMBL" id="GHF13749.1"/>
    </source>
</evidence>
<evidence type="ECO:0000256" key="1">
    <source>
        <dbReference type="ARBA" id="ARBA00022576"/>
    </source>
</evidence>
<dbReference type="EMBL" id="BNCI01000001">
    <property type="protein sequence ID" value="GHF13749.1"/>
    <property type="molecule type" value="Genomic_DNA"/>
</dbReference>
<feature type="domain" description="SIS" evidence="3">
    <location>
        <begin position="35"/>
        <end position="184"/>
    </location>
</feature>
<dbReference type="GO" id="GO:0097367">
    <property type="term" value="F:carbohydrate derivative binding"/>
    <property type="evidence" value="ECO:0007669"/>
    <property type="project" value="InterPro"/>
</dbReference>
<evidence type="ECO:0000313" key="5">
    <source>
        <dbReference type="Proteomes" id="UP000630923"/>
    </source>
</evidence>
<dbReference type="PANTHER" id="PTHR10937:SF8">
    <property type="entry name" value="AMINOTRANSFERASE-RELATED"/>
    <property type="match status" value="1"/>
</dbReference>
<protein>
    <submittedName>
        <fullName evidence="4">Glucosamine-fructose-6-phosphate aminotransferase</fullName>
    </submittedName>
</protein>
<keyword evidence="2" id="KW-0677">Repeat</keyword>
<evidence type="ECO:0000256" key="2">
    <source>
        <dbReference type="ARBA" id="ARBA00022737"/>
    </source>
</evidence>
<evidence type="ECO:0000259" key="3">
    <source>
        <dbReference type="PROSITE" id="PS51464"/>
    </source>
</evidence>
<dbReference type="RefSeq" id="WP_191249953.1">
    <property type="nucleotide sequence ID" value="NZ_BNCI01000001.1"/>
</dbReference>
<dbReference type="InterPro" id="IPR035466">
    <property type="entry name" value="GlmS/AgaS_SIS"/>
</dbReference>
<dbReference type="InterPro" id="IPR046348">
    <property type="entry name" value="SIS_dom_sf"/>
</dbReference>
<name>A0A919AM28_9PROT</name>
<dbReference type="CDD" id="cd05009">
    <property type="entry name" value="SIS_GlmS_GlmD_2"/>
    <property type="match status" value="1"/>
</dbReference>
<dbReference type="InterPro" id="IPR035490">
    <property type="entry name" value="GlmS/FrlB_SIS"/>
</dbReference>
<proteinExistence type="predicted"/>
<feature type="domain" description="SIS" evidence="3">
    <location>
        <begin position="199"/>
        <end position="335"/>
    </location>
</feature>
<dbReference type="PANTHER" id="PTHR10937">
    <property type="entry name" value="GLUCOSAMINE--FRUCTOSE-6-PHOSPHATE AMINOTRANSFERASE, ISOMERIZING"/>
    <property type="match status" value="1"/>
</dbReference>
<accession>A0A919AM28</accession>